<reference evidence="1" key="1">
    <citation type="submission" date="2014-12" db="EMBL/GenBank/DDBJ databases">
        <title>Insight into the proteome of Arion vulgaris.</title>
        <authorList>
            <person name="Aradska J."/>
            <person name="Bulat T."/>
            <person name="Smidak R."/>
            <person name="Sarate P."/>
            <person name="Gangsoo J."/>
            <person name="Sialana F."/>
            <person name="Bilban M."/>
            <person name="Lubec G."/>
        </authorList>
    </citation>
    <scope>NUCLEOTIDE SEQUENCE</scope>
    <source>
        <tissue evidence="1">Skin</tissue>
    </source>
</reference>
<organism evidence="1">
    <name type="scientific">Arion vulgaris</name>
    <dbReference type="NCBI Taxonomy" id="1028688"/>
    <lineage>
        <taxon>Eukaryota</taxon>
        <taxon>Metazoa</taxon>
        <taxon>Spiralia</taxon>
        <taxon>Lophotrochozoa</taxon>
        <taxon>Mollusca</taxon>
        <taxon>Gastropoda</taxon>
        <taxon>Heterobranchia</taxon>
        <taxon>Euthyneura</taxon>
        <taxon>Panpulmonata</taxon>
        <taxon>Eupulmonata</taxon>
        <taxon>Stylommatophora</taxon>
        <taxon>Helicina</taxon>
        <taxon>Arionoidea</taxon>
        <taxon>Arionidae</taxon>
        <taxon>Arion</taxon>
    </lineage>
</organism>
<proteinExistence type="predicted"/>
<dbReference type="EMBL" id="HACG01019825">
    <property type="protein sequence ID" value="CEK66690.1"/>
    <property type="molecule type" value="Transcribed_RNA"/>
</dbReference>
<feature type="non-terminal residue" evidence="1">
    <location>
        <position position="114"/>
    </location>
</feature>
<feature type="non-terminal residue" evidence="1">
    <location>
        <position position="1"/>
    </location>
</feature>
<evidence type="ECO:0000313" key="1">
    <source>
        <dbReference type="EMBL" id="CEK66690.1"/>
    </source>
</evidence>
<dbReference type="AlphaFoldDB" id="A0A0B6ZG28"/>
<accession>A0A0B6ZG28</accession>
<gene>
    <name evidence="1" type="primary">ORF59789</name>
</gene>
<protein>
    <submittedName>
        <fullName evidence="1">Uncharacterized protein</fullName>
    </submittedName>
</protein>
<sequence>HPKLEVISPKPEPMARIKPNTNSFSSTKVMQQQSQPMDLLAGGVIPIESTAEVEGLLKEEENGESEVSQIVDNKDGSFSFAFKGPNNELQHIQIIRPEGVKGNLMMELTNVQER</sequence>
<name>A0A0B6ZG28_9EUPU</name>